<dbReference type="InterPro" id="IPR055207">
    <property type="entry name" value="POLR3C_WHD"/>
</dbReference>
<dbReference type="InParanoid" id="C5LZT5"/>
<dbReference type="InterPro" id="IPR039748">
    <property type="entry name" value="RPC3"/>
</dbReference>
<accession>C5LZT5</accession>
<feature type="region of interest" description="Disordered" evidence="6">
    <location>
        <begin position="236"/>
        <end position="273"/>
    </location>
</feature>
<comment type="similarity">
    <text evidence="5">Belongs to the eukaryotic RPC3/POLR3C RNA polymerase subunit family.</text>
</comment>
<protein>
    <recommendedName>
        <fullName evidence="5">DNA-directed RNA polymerase III subunit RPC3</fullName>
        <shortName evidence="5">RNA polymerase III subunit C3</shortName>
    </recommendedName>
</protein>
<dbReference type="OrthoDB" id="272392at2759"/>
<dbReference type="GO" id="GO:0003697">
    <property type="term" value="F:single-stranded DNA binding"/>
    <property type="evidence" value="ECO:0007669"/>
    <property type="project" value="UniProtKB-UniRule"/>
</dbReference>
<comment type="subunit">
    <text evidence="5">Component of the RNA polymerase III (Pol III) complex consisting of 17 subunits.</text>
</comment>
<comment type="subcellular location">
    <subcellularLocation>
        <location evidence="1 5">Nucleus</location>
    </subcellularLocation>
</comment>
<sequence length="699" mass="76495">MVGSSSAPTSRPPPFNAPAIEAPQAAVHKLCCDIITDQFGPAVSAVASCLLSRGPMRFPELSKYVNEELSWPLDLRTDAKVPHSMHEITNRMTWSCIRDALMILLQNNIAVSHMVRQVQVPSQEKAGAPPQHLVLYSASPSAVIARLRYPRYMNLVQQQLGRRRPVAVHVMAEVLRRGRVPWDDLIEFTALRWREYVGEHAPPMREVKADVEAALIELVTSSVLYRVEPCVRGDLQQKMATPPGTPERSDGAEFSASSPEEESPMIPDIGGGAEEDITAADDLLMMSPELALLAGEQQPGEAAATAPARSRRKPTAAKAKAGTRKRGATGGVAKGREARQQSGRSRRLMKKIDAVQVEGGGVLRPNQVALDMMLVKQLAVEYVGKRMNPAAGRIFQVMLDESVKPPMGLMDNMKLIDCTTDTFQVDDLLDWMTRGHESPSSSPSSSPASSGIGSSASATMNRQRDELIKYLNVFSKHQDALVLCTNAAAAAAATASTGAKRKTSKKAAATAAATAMAASGPASYRVDWKNVLAKLTEELTHAILTEKYGVVGARVYQYLLTTGYKSETIRVAERCMIDREECQMLLHRLHSEHIIKISEVPKSVIAPSLNQQASIISFWLYYLDPPTTKMAMMELVARAALNMRVRFRHEVARATMEERNDNEDVNPEARARNEALAEAVDALDCASIHVDTGLLLYQQ</sequence>
<dbReference type="Gene3D" id="1.10.10.10">
    <property type="entry name" value="Winged helix-like DNA-binding domain superfamily/Winged helix DNA-binding domain"/>
    <property type="match status" value="3"/>
</dbReference>
<evidence type="ECO:0000256" key="5">
    <source>
        <dbReference type="RuleBase" id="RU367076"/>
    </source>
</evidence>
<evidence type="ECO:0000256" key="1">
    <source>
        <dbReference type="ARBA" id="ARBA00004123"/>
    </source>
</evidence>
<dbReference type="PANTHER" id="PTHR12949:SF0">
    <property type="entry name" value="DNA-DIRECTED RNA POLYMERASE III SUBUNIT RPC3"/>
    <property type="match status" value="1"/>
</dbReference>
<feature type="compositionally biased region" description="Basic residues" evidence="6">
    <location>
        <begin position="309"/>
        <end position="327"/>
    </location>
</feature>
<organism evidence="9">
    <name type="scientific">Perkinsus marinus (strain ATCC 50983 / TXsc)</name>
    <dbReference type="NCBI Taxonomy" id="423536"/>
    <lineage>
        <taxon>Eukaryota</taxon>
        <taxon>Sar</taxon>
        <taxon>Alveolata</taxon>
        <taxon>Perkinsozoa</taxon>
        <taxon>Perkinsea</taxon>
        <taxon>Perkinsida</taxon>
        <taxon>Perkinsidae</taxon>
        <taxon>Perkinsus</taxon>
    </lineage>
</organism>
<keyword evidence="2 5" id="KW-0240">DNA-directed RNA polymerase</keyword>
<dbReference type="GO" id="GO:0005666">
    <property type="term" value="C:RNA polymerase III complex"/>
    <property type="evidence" value="ECO:0007669"/>
    <property type="project" value="UniProtKB-UniRule"/>
</dbReference>
<dbReference type="GeneID" id="9037133"/>
<keyword evidence="3 5" id="KW-0804">Transcription</keyword>
<evidence type="ECO:0000259" key="7">
    <source>
        <dbReference type="Pfam" id="PF22536"/>
    </source>
</evidence>
<dbReference type="EMBL" id="GG686971">
    <property type="protein sequence ID" value="EEQ97753.1"/>
    <property type="molecule type" value="Genomic_DNA"/>
</dbReference>
<keyword evidence="9" id="KW-1185">Reference proteome</keyword>
<evidence type="ECO:0000256" key="3">
    <source>
        <dbReference type="ARBA" id="ARBA00023163"/>
    </source>
</evidence>
<evidence type="ECO:0000313" key="9">
    <source>
        <dbReference type="Proteomes" id="UP000007800"/>
    </source>
</evidence>
<comment type="function">
    <text evidence="5">DNA-dependent RNA polymerase catalyzes the transcription of DNA into RNA using the four ribonucleoside triphosphates as substrates. Specific core component of RNA polymerase III which synthesizes small RNAs, such as 5S rRNA and tRNAs.</text>
</comment>
<proteinExistence type="inferred from homology"/>
<dbReference type="Pfam" id="PF22536">
    <property type="entry name" value="WHD_POLR3C"/>
    <property type="match status" value="1"/>
</dbReference>
<feature type="region of interest" description="Disordered" evidence="6">
    <location>
        <begin position="297"/>
        <end position="344"/>
    </location>
</feature>
<keyword evidence="4 5" id="KW-0539">Nucleus</keyword>
<feature type="domain" description="DNA-directed RNA polymerase III subunit RPC3 winged-helix" evidence="7">
    <location>
        <begin position="542"/>
        <end position="603"/>
    </location>
</feature>
<feature type="region of interest" description="Disordered" evidence="6">
    <location>
        <begin position="434"/>
        <end position="457"/>
    </location>
</feature>
<evidence type="ECO:0000256" key="4">
    <source>
        <dbReference type="ARBA" id="ARBA00023242"/>
    </source>
</evidence>
<gene>
    <name evidence="8" type="ORF">Pmar_PMAR004492</name>
</gene>
<dbReference type="PANTHER" id="PTHR12949">
    <property type="entry name" value="RNA POLYMERASE III DNA DIRECTED -RELATED"/>
    <property type="match status" value="1"/>
</dbReference>
<dbReference type="InterPro" id="IPR036388">
    <property type="entry name" value="WH-like_DNA-bd_sf"/>
</dbReference>
<dbReference type="AlphaFoldDB" id="C5LZT5"/>
<dbReference type="Proteomes" id="UP000007800">
    <property type="component" value="Unassembled WGS sequence"/>
</dbReference>
<reference evidence="8 9" key="1">
    <citation type="submission" date="2008-07" db="EMBL/GenBank/DDBJ databases">
        <authorList>
            <person name="El-Sayed N."/>
            <person name="Caler E."/>
            <person name="Inman J."/>
            <person name="Amedeo P."/>
            <person name="Hass B."/>
            <person name="Wortman J."/>
        </authorList>
    </citation>
    <scope>NUCLEOTIDE SEQUENCE [LARGE SCALE GENOMIC DNA]</scope>
    <source>
        <strain evidence="9">ATCC 50983 / TXsc</strain>
    </source>
</reference>
<dbReference type="RefSeq" id="XP_002765036.1">
    <property type="nucleotide sequence ID" value="XM_002764990.1"/>
</dbReference>
<evidence type="ECO:0000256" key="6">
    <source>
        <dbReference type="SAM" id="MobiDB-lite"/>
    </source>
</evidence>
<evidence type="ECO:0000256" key="2">
    <source>
        <dbReference type="ARBA" id="ARBA00022478"/>
    </source>
</evidence>
<feature type="compositionally biased region" description="Low complexity" evidence="6">
    <location>
        <begin position="438"/>
        <end position="457"/>
    </location>
</feature>
<name>C5LZT5_PERM5</name>
<evidence type="ECO:0000313" key="8">
    <source>
        <dbReference type="EMBL" id="EEQ97753.1"/>
    </source>
</evidence>